<dbReference type="RefSeq" id="WP_063367895.1">
    <property type="nucleotide sequence ID" value="NZ_AUYC01000027.1"/>
</dbReference>
<protein>
    <submittedName>
        <fullName evidence="1">Uncharacterized protein</fullName>
    </submittedName>
</protein>
<organism evidence="1 2">
    <name type="scientific">Pseudoalteromonas luteoviolacea CPMOR-1</name>
    <dbReference type="NCBI Taxonomy" id="1365248"/>
    <lineage>
        <taxon>Bacteria</taxon>
        <taxon>Pseudomonadati</taxon>
        <taxon>Pseudomonadota</taxon>
        <taxon>Gammaproteobacteria</taxon>
        <taxon>Alteromonadales</taxon>
        <taxon>Pseudoalteromonadaceae</taxon>
        <taxon>Pseudoalteromonas</taxon>
    </lineage>
</organism>
<gene>
    <name evidence="1" type="ORF">N473_16625</name>
</gene>
<sequence>MIGKAVLFTIGLFISFTLEAKPSVEQQMERLQEVEDYLTVKPSHSLYLLKTMPDIDALPSALKIRWHVLRVRASVPTNQLLLLEQSLETLFTHSTHPYFTNKLTSILSALGIWLRRKGHLSEADMSLQCALKYAENASQRLTLINSRALVARHMGAYQKAIGFYQQAALLAKKQRNVSMAATINNNLGAIALDLTHYNEADGYLRAALEGYQRVDKRSGHITAGTNLLFLFVLRGESVNYARLYSPIKALTDAFPNQAKKAFLQWINITYLTQQGQKLSAQERTQLQALFEHLESDQVRRLVATHLAPKVKVTVPALTEQRTQPFHAKWFEQVRLCDW</sequence>
<dbReference type="PATRIC" id="fig|1365248.3.peg.2243"/>
<dbReference type="EMBL" id="AUYC01000027">
    <property type="protein sequence ID" value="KZN63446.1"/>
    <property type="molecule type" value="Genomic_DNA"/>
</dbReference>
<comment type="caution">
    <text evidence="1">The sequence shown here is derived from an EMBL/GenBank/DDBJ whole genome shotgun (WGS) entry which is preliminary data.</text>
</comment>
<dbReference type="Proteomes" id="UP000076486">
    <property type="component" value="Unassembled WGS sequence"/>
</dbReference>
<evidence type="ECO:0000313" key="1">
    <source>
        <dbReference type="EMBL" id="KZN63446.1"/>
    </source>
</evidence>
<evidence type="ECO:0000313" key="2">
    <source>
        <dbReference type="Proteomes" id="UP000076486"/>
    </source>
</evidence>
<reference evidence="1 2" key="1">
    <citation type="submission" date="2013-07" db="EMBL/GenBank/DDBJ databases">
        <title>Comparative Genomic and Metabolomic Analysis of Twelve Strains of Pseudoalteromonas luteoviolacea.</title>
        <authorList>
            <person name="Vynne N.G."/>
            <person name="Mansson M."/>
            <person name="Gram L."/>
        </authorList>
    </citation>
    <scope>NUCLEOTIDE SEQUENCE [LARGE SCALE GENOMIC DNA]</scope>
    <source>
        <strain evidence="1 2">CPMOR-1</strain>
    </source>
</reference>
<accession>A0A161YNM3</accession>
<dbReference type="AlphaFoldDB" id="A0A161YNM3"/>
<dbReference type="InterPro" id="IPR011990">
    <property type="entry name" value="TPR-like_helical_dom_sf"/>
</dbReference>
<name>A0A161YNM3_9GAMM</name>
<dbReference type="Gene3D" id="1.25.40.10">
    <property type="entry name" value="Tetratricopeptide repeat domain"/>
    <property type="match status" value="1"/>
</dbReference>
<proteinExistence type="predicted"/>
<dbReference type="SUPFAM" id="SSF48452">
    <property type="entry name" value="TPR-like"/>
    <property type="match status" value="1"/>
</dbReference>